<evidence type="ECO:0000259" key="7">
    <source>
        <dbReference type="Pfam" id="PF07992"/>
    </source>
</evidence>
<name>A0ABN2SJX7_9ACTN</name>
<dbReference type="InterPro" id="IPR016156">
    <property type="entry name" value="FAD/NAD-linked_Rdtase_dimer_sf"/>
</dbReference>
<organism evidence="8 9">
    <name type="scientific">Catenulispora subtropica</name>
    <dbReference type="NCBI Taxonomy" id="450798"/>
    <lineage>
        <taxon>Bacteria</taxon>
        <taxon>Bacillati</taxon>
        <taxon>Actinomycetota</taxon>
        <taxon>Actinomycetes</taxon>
        <taxon>Catenulisporales</taxon>
        <taxon>Catenulisporaceae</taxon>
        <taxon>Catenulispora</taxon>
    </lineage>
</organism>
<dbReference type="PANTHER" id="PTHR22912">
    <property type="entry name" value="DISULFIDE OXIDOREDUCTASE"/>
    <property type="match status" value="1"/>
</dbReference>
<reference evidence="8 9" key="1">
    <citation type="journal article" date="2019" name="Int. J. Syst. Evol. Microbiol.">
        <title>The Global Catalogue of Microorganisms (GCM) 10K type strain sequencing project: providing services to taxonomists for standard genome sequencing and annotation.</title>
        <authorList>
            <consortium name="The Broad Institute Genomics Platform"/>
            <consortium name="The Broad Institute Genome Sequencing Center for Infectious Disease"/>
            <person name="Wu L."/>
            <person name="Ma J."/>
        </authorList>
    </citation>
    <scope>NUCLEOTIDE SEQUENCE [LARGE SCALE GENOMIC DNA]</scope>
    <source>
        <strain evidence="8 9">JCM 16013</strain>
    </source>
</reference>
<dbReference type="InterPro" id="IPR004099">
    <property type="entry name" value="Pyr_nucl-diS_OxRdtase_dimer"/>
</dbReference>
<dbReference type="Proteomes" id="UP001499854">
    <property type="component" value="Unassembled WGS sequence"/>
</dbReference>
<evidence type="ECO:0000313" key="8">
    <source>
        <dbReference type="EMBL" id="GAA1987919.1"/>
    </source>
</evidence>
<dbReference type="SUPFAM" id="SSF55424">
    <property type="entry name" value="FAD/NAD-linked reductases, dimerisation (C-terminal) domain"/>
    <property type="match status" value="1"/>
</dbReference>
<protein>
    <submittedName>
        <fullName evidence="8">NAD(P)/FAD-dependent oxidoreductase</fullName>
    </submittedName>
</protein>
<feature type="domain" description="Pyridine nucleotide-disulphide oxidoreductase dimerisation" evidence="6">
    <location>
        <begin position="401"/>
        <end position="507"/>
    </location>
</feature>
<dbReference type="EMBL" id="BAAAQM010000039">
    <property type="protein sequence ID" value="GAA1987919.1"/>
    <property type="molecule type" value="Genomic_DNA"/>
</dbReference>
<dbReference type="Pfam" id="PF02852">
    <property type="entry name" value="Pyr_redox_dim"/>
    <property type="match status" value="1"/>
</dbReference>
<evidence type="ECO:0000256" key="1">
    <source>
        <dbReference type="ARBA" id="ARBA00001974"/>
    </source>
</evidence>
<dbReference type="InterPro" id="IPR036188">
    <property type="entry name" value="FAD/NAD-bd_sf"/>
</dbReference>
<dbReference type="SUPFAM" id="SSF51905">
    <property type="entry name" value="FAD/NAD(P)-binding domain"/>
    <property type="match status" value="1"/>
</dbReference>
<dbReference type="Pfam" id="PF07992">
    <property type="entry name" value="Pyr_redox_2"/>
    <property type="match status" value="1"/>
</dbReference>
<evidence type="ECO:0000256" key="3">
    <source>
        <dbReference type="ARBA" id="ARBA00022630"/>
    </source>
</evidence>
<dbReference type="InterPro" id="IPR050151">
    <property type="entry name" value="Class-I_Pyr_Nuc-Dis_Oxidored"/>
</dbReference>
<dbReference type="PRINTS" id="PR00368">
    <property type="entry name" value="FADPNR"/>
</dbReference>
<evidence type="ECO:0000313" key="9">
    <source>
        <dbReference type="Proteomes" id="UP001499854"/>
    </source>
</evidence>
<accession>A0ABN2SJX7</accession>
<dbReference type="PRINTS" id="PR00411">
    <property type="entry name" value="PNDRDTASEI"/>
</dbReference>
<dbReference type="RefSeq" id="WP_344660350.1">
    <property type="nucleotide sequence ID" value="NZ_BAAAQM010000039.1"/>
</dbReference>
<keyword evidence="9" id="KW-1185">Reference proteome</keyword>
<gene>
    <name evidence="8" type="ORF">GCM10009838_58410</name>
</gene>
<dbReference type="InterPro" id="IPR023753">
    <property type="entry name" value="FAD/NAD-binding_dom"/>
</dbReference>
<evidence type="ECO:0000259" key="6">
    <source>
        <dbReference type="Pfam" id="PF02852"/>
    </source>
</evidence>
<dbReference type="Gene3D" id="3.30.390.30">
    <property type="match status" value="1"/>
</dbReference>
<feature type="domain" description="FAD/NAD(P)-binding" evidence="7">
    <location>
        <begin position="47"/>
        <end position="364"/>
    </location>
</feature>
<sequence>MEPVSEVDVRRAEKMVSEGAPVFREGVAPSTGDDGLPDGGFADHDVYDVIVLGAGPTGENLAERVHAGGLRVAVVEHELVGGECSYWACMPSKALLRPVAALNDVRHVGGAKQAVTGVPDTAAVLARRDSFVSGWKDDGQVAWLENAGLDLVRGHGRLDGPRRVVVRTPDGGERVLHARHAVAVCTGSQAALPDLPGLAGARVWTSREATGAKSVPGHLAVVGGGVVAVEMATAWRGLGSAVTMLVRDRGVLANMEPFAGELVAESLAATGVDLRFGESVTEVRRDADDRVVLTLASGGTLAADEVLFATGRRPATADLGLETVGLKPGDWLAVDDTGLVTAVDGGWLYAAGDVNHRALLTHQGKYQGRVFGGVIADRVHGRPLDLRPWGRSVATADLAAVPQVVFTDPEVAAVGLTLDEAGRRGLRVRAVDYDLGDVSGAALYADGYRGRARAVVDEDRGVLAGVTFVGPGVAELVHSAAVAVAAEVPLSRLWHAVPAYPTIGEVWLRLLETYRG</sequence>
<comment type="cofactor">
    <cofactor evidence="1">
        <name>FAD</name>
        <dbReference type="ChEBI" id="CHEBI:57692"/>
    </cofactor>
</comment>
<keyword evidence="4" id="KW-0274">FAD</keyword>
<dbReference type="PANTHER" id="PTHR22912:SF151">
    <property type="entry name" value="DIHYDROLIPOYL DEHYDROGENASE, MITOCHONDRIAL"/>
    <property type="match status" value="1"/>
</dbReference>
<keyword evidence="3" id="KW-0285">Flavoprotein</keyword>
<evidence type="ECO:0000256" key="5">
    <source>
        <dbReference type="ARBA" id="ARBA00023027"/>
    </source>
</evidence>
<dbReference type="PIRSF" id="PIRSF000350">
    <property type="entry name" value="Mercury_reductase_MerA"/>
    <property type="match status" value="1"/>
</dbReference>
<evidence type="ECO:0000256" key="4">
    <source>
        <dbReference type="ARBA" id="ARBA00022827"/>
    </source>
</evidence>
<comment type="caution">
    <text evidence="8">The sequence shown here is derived from an EMBL/GenBank/DDBJ whole genome shotgun (WGS) entry which is preliminary data.</text>
</comment>
<comment type="similarity">
    <text evidence="2">Belongs to the class-I pyridine nucleotide-disulfide oxidoreductase family.</text>
</comment>
<proteinExistence type="inferred from homology"/>
<dbReference type="Gene3D" id="3.50.50.60">
    <property type="entry name" value="FAD/NAD(P)-binding domain"/>
    <property type="match status" value="2"/>
</dbReference>
<keyword evidence="5" id="KW-0520">NAD</keyword>
<dbReference type="InterPro" id="IPR001100">
    <property type="entry name" value="Pyr_nuc-diS_OxRdtase"/>
</dbReference>
<evidence type="ECO:0000256" key="2">
    <source>
        <dbReference type="ARBA" id="ARBA00007532"/>
    </source>
</evidence>